<proteinExistence type="predicted"/>
<keyword evidence="1" id="KW-0812">Transmembrane</keyword>
<protein>
    <recommendedName>
        <fullName evidence="4">CvpA family protein</fullName>
    </recommendedName>
</protein>
<accession>A0ABP5Z231</accession>
<evidence type="ECO:0008006" key="4">
    <source>
        <dbReference type="Google" id="ProtNLM"/>
    </source>
</evidence>
<keyword evidence="3" id="KW-1185">Reference proteome</keyword>
<gene>
    <name evidence="2" type="ORF">GCM10010422_40320</name>
</gene>
<evidence type="ECO:0000313" key="2">
    <source>
        <dbReference type="EMBL" id="GAA2489815.1"/>
    </source>
</evidence>
<dbReference type="EMBL" id="BAAATL010000017">
    <property type="protein sequence ID" value="GAA2489815.1"/>
    <property type="molecule type" value="Genomic_DNA"/>
</dbReference>
<feature type="transmembrane region" description="Helical" evidence="1">
    <location>
        <begin position="7"/>
        <end position="32"/>
    </location>
</feature>
<comment type="caution">
    <text evidence="2">The sequence shown here is derived from an EMBL/GenBank/DDBJ whole genome shotgun (WGS) entry which is preliminary data.</text>
</comment>
<evidence type="ECO:0000313" key="3">
    <source>
        <dbReference type="Proteomes" id="UP001501721"/>
    </source>
</evidence>
<name>A0ABP5Z231_9ACTN</name>
<feature type="transmembrane region" description="Helical" evidence="1">
    <location>
        <begin position="70"/>
        <end position="89"/>
    </location>
</feature>
<dbReference type="Proteomes" id="UP001501721">
    <property type="component" value="Unassembled WGS sequence"/>
</dbReference>
<keyword evidence="1" id="KW-0472">Membrane</keyword>
<reference evidence="3" key="1">
    <citation type="journal article" date="2019" name="Int. J. Syst. Evol. Microbiol.">
        <title>The Global Catalogue of Microorganisms (GCM) 10K type strain sequencing project: providing services to taxonomists for standard genome sequencing and annotation.</title>
        <authorList>
            <consortium name="The Broad Institute Genomics Platform"/>
            <consortium name="The Broad Institute Genome Sequencing Center for Infectious Disease"/>
            <person name="Wu L."/>
            <person name="Ma J."/>
        </authorList>
    </citation>
    <scope>NUCLEOTIDE SEQUENCE [LARGE SCALE GENOMIC DNA]</scope>
    <source>
        <strain evidence="3">JCM 6923</strain>
    </source>
</reference>
<organism evidence="2 3">
    <name type="scientific">Streptomyces graminearus</name>
    <dbReference type="NCBI Taxonomy" id="284030"/>
    <lineage>
        <taxon>Bacteria</taxon>
        <taxon>Bacillati</taxon>
        <taxon>Actinomycetota</taxon>
        <taxon>Actinomycetes</taxon>
        <taxon>Kitasatosporales</taxon>
        <taxon>Streptomycetaceae</taxon>
        <taxon>Streptomyces</taxon>
    </lineage>
</organism>
<feature type="transmembrane region" description="Helical" evidence="1">
    <location>
        <begin position="101"/>
        <end position="123"/>
    </location>
</feature>
<evidence type="ECO:0000256" key="1">
    <source>
        <dbReference type="SAM" id="Phobius"/>
    </source>
</evidence>
<keyword evidence="1" id="KW-1133">Transmembrane helix</keyword>
<sequence>MKPSTDGFAGLLGLAQTVLGVILAILGILFGVDLIGEVSPGALPATGRFLSLLMQLSTDRYVAAFMRDRVVVFAVIGIAFVLWVTHKWPTLVKTIGQALNPFARLGVATVSAIAAVLVALILAGPLGQSRAKGGCVSSFHLSLNHALSLVSNTKCGEEGNGRASSH</sequence>